<accession>A0A0F9I4M2</accession>
<reference evidence="2" key="1">
    <citation type="journal article" date="2015" name="Nature">
        <title>Complex archaea that bridge the gap between prokaryotes and eukaryotes.</title>
        <authorList>
            <person name="Spang A."/>
            <person name="Saw J.H."/>
            <person name="Jorgensen S.L."/>
            <person name="Zaremba-Niedzwiedzka K."/>
            <person name="Martijn J."/>
            <person name="Lind A.E."/>
            <person name="van Eijk R."/>
            <person name="Schleper C."/>
            <person name="Guy L."/>
            <person name="Ettema T.J."/>
        </authorList>
    </citation>
    <scope>NUCLEOTIDE SEQUENCE</scope>
</reference>
<evidence type="ECO:0000313" key="2">
    <source>
        <dbReference type="EMBL" id="KKM14624.1"/>
    </source>
</evidence>
<dbReference type="EMBL" id="LAZR01015104">
    <property type="protein sequence ID" value="KKM14624.1"/>
    <property type="molecule type" value="Genomic_DNA"/>
</dbReference>
<feature type="region of interest" description="Disordered" evidence="1">
    <location>
        <begin position="104"/>
        <end position="125"/>
    </location>
</feature>
<name>A0A0F9I4M2_9ZZZZ</name>
<protein>
    <submittedName>
        <fullName evidence="2">Uncharacterized protein</fullName>
    </submittedName>
</protein>
<sequence>MREENVNGFVNIIQVRDGGELEKELDAELRKMNKLIRIRGGSGKIALTINFKEDRNYSNVVIIAHELKVSPPPKKVYPEMMFVDPTGGLVKDSPEQIEMFDELEPGDEKVTRLHSTTEEKNDVSD</sequence>
<organism evidence="2">
    <name type="scientific">marine sediment metagenome</name>
    <dbReference type="NCBI Taxonomy" id="412755"/>
    <lineage>
        <taxon>unclassified sequences</taxon>
        <taxon>metagenomes</taxon>
        <taxon>ecological metagenomes</taxon>
    </lineage>
</organism>
<evidence type="ECO:0000256" key="1">
    <source>
        <dbReference type="SAM" id="MobiDB-lite"/>
    </source>
</evidence>
<proteinExistence type="predicted"/>
<comment type="caution">
    <text evidence="2">The sequence shown here is derived from an EMBL/GenBank/DDBJ whole genome shotgun (WGS) entry which is preliminary data.</text>
</comment>
<gene>
    <name evidence="2" type="ORF">LCGC14_1704270</name>
</gene>
<feature type="compositionally biased region" description="Basic and acidic residues" evidence="1">
    <location>
        <begin position="106"/>
        <end position="125"/>
    </location>
</feature>
<dbReference type="AlphaFoldDB" id="A0A0F9I4M2"/>